<evidence type="ECO:0000313" key="9">
    <source>
        <dbReference type="EMBL" id="CAF1123875.1"/>
    </source>
</evidence>
<feature type="domain" description="Peptidase C14 caspase" evidence="8">
    <location>
        <begin position="346"/>
        <end position="553"/>
    </location>
</feature>
<dbReference type="InterPro" id="IPR029030">
    <property type="entry name" value="Caspase-like_dom_sf"/>
</dbReference>
<evidence type="ECO:0000313" key="10">
    <source>
        <dbReference type="EMBL" id="CAF3887369.1"/>
    </source>
</evidence>
<dbReference type="GO" id="GO:0005506">
    <property type="term" value="F:iron ion binding"/>
    <property type="evidence" value="ECO:0007669"/>
    <property type="project" value="InterPro"/>
</dbReference>
<feature type="transmembrane region" description="Helical" evidence="7">
    <location>
        <begin position="108"/>
        <end position="124"/>
    </location>
</feature>
<feature type="region of interest" description="Disordered" evidence="6">
    <location>
        <begin position="182"/>
        <end position="203"/>
    </location>
</feature>
<keyword evidence="4" id="KW-0560">Oxidoreductase</keyword>
<dbReference type="InterPro" id="IPR002401">
    <property type="entry name" value="Cyt_P450_E_grp-I"/>
</dbReference>
<dbReference type="Proteomes" id="UP000663829">
    <property type="component" value="Unassembled WGS sequence"/>
</dbReference>
<dbReference type="GO" id="GO:0008395">
    <property type="term" value="F:steroid hydroxylase activity"/>
    <property type="evidence" value="ECO:0007669"/>
    <property type="project" value="TreeGrafter"/>
</dbReference>
<evidence type="ECO:0000256" key="5">
    <source>
        <dbReference type="ARBA" id="ARBA00023004"/>
    </source>
</evidence>
<dbReference type="PRINTS" id="PR00385">
    <property type="entry name" value="P450"/>
</dbReference>
<dbReference type="GO" id="GO:0004197">
    <property type="term" value="F:cysteine-type endopeptidase activity"/>
    <property type="evidence" value="ECO:0007669"/>
    <property type="project" value="InterPro"/>
</dbReference>
<keyword evidence="11" id="KW-1185">Reference proteome</keyword>
<protein>
    <recommendedName>
        <fullName evidence="8">Peptidase C14 caspase domain-containing protein</fullName>
    </recommendedName>
</protein>
<dbReference type="GO" id="GO:0016705">
    <property type="term" value="F:oxidoreductase activity, acting on paired donors, with incorporation or reduction of molecular oxygen"/>
    <property type="evidence" value="ECO:0007669"/>
    <property type="project" value="InterPro"/>
</dbReference>
<evidence type="ECO:0000256" key="3">
    <source>
        <dbReference type="ARBA" id="ARBA00022723"/>
    </source>
</evidence>
<dbReference type="InterPro" id="IPR050705">
    <property type="entry name" value="Cytochrome_P450_3A"/>
</dbReference>
<keyword evidence="5" id="KW-0408">Iron</keyword>
<dbReference type="PANTHER" id="PTHR24302:SF15">
    <property type="entry name" value="FATTY-ACID PEROXYGENASE"/>
    <property type="match status" value="1"/>
</dbReference>
<dbReference type="Gene3D" id="3.40.50.1460">
    <property type="match status" value="1"/>
</dbReference>
<evidence type="ECO:0000313" key="11">
    <source>
        <dbReference type="Proteomes" id="UP000663829"/>
    </source>
</evidence>
<dbReference type="SUPFAM" id="SSF48264">
    <property type="entry name" value="Cytochrome P450"/>
    <property type="match status" value="1"/>
</dbReference>
<comment type="similarity">
    <text evidence="1">Belongs to the cytochrome P450 family.</text>
</comment>
<sequence>MSFERYRARFVRVYTVHQSCHFFVGLISKRCGACPKIWKNYWMYGLIDQIGNIFTQRLLEYADSQEMFDAKHLNGQYTLDNIASCLFGLETNSLQNENATLINHLKKFFTLGLTNIFVLIFFISPRLASYLGKKGYTLMPMDAMDYLIVLINQVLKRRRQHLEKRNDFIQIMVDHEEEVKREVKTDQQSYDDGQQQPSGNLSKTLNDKEILGQALVFMIAGYETTSVLLSFFLYVMSTQPVIQEKVYEEIRQEFGDDEITYEKIGQLQYLDMVINETLRMYPPFIRFDRVASTSYELGGYPLPKGMIVSVPVYPLHHDPAAWPDPEKFIPESFFSKQMASFTAPGRKLALTIGINKYPGGSKLKYCINDARDIGEKLKSIEFHVSQGIDCNYDEFKHRLNAFVAEIKPRDLILFYFAGHGNQFEKKNYLLPSGYNYDHRTNERLYIEQKSINAQHILQKIEVKHPHIIIFILDCYRSSVKSRSINSQQDLTKIQGPSELLIAFSCGFKEGSTDATQNKRNGIFAEHLLKYITTPNQDIETIFEIVARDVKLKGFPLLWRTSCLTEKVYLVAENNKGKNVFFKTSLA</sequence>
<dbReference type="SUPFAM" id="SSF52129">
    <property type="entry name" value="Caspase-like"/>
    <property type="match status" value="1"/>
</dbReference>
<evidence type="ECO:0000259" key="8">
    <source>
        <dbReference type="Pfam" id="PF00656"/>
    </source>
</evidence>
<feature type="compositionally biased region" description="Polar residues" evidence="6">
    <location>
        <begin position="186"/>
        <end position="203"/>
    </location>
</feature>
<dbReference type="EMBL" id="CAJOBC010006110">
    <property type="protein sequence ID" value="CAF3887369.1"/>
    <property type="molecule type" value="Genomic_DNA"/>
</dbReference>
<organism evidence="9 11">
    <name type="scientific">Didymodactylos carnosus</name>
    <dbReference type="NCBI Taxonomy" id="1234261"/>
    <lineage>
        <taxon>Eukaryota</taxon>
        <taxon>Metazoa</taxon>
        <taxon>Spiralia</taxon>
        <taxon>Gnathifera</taxon>
        <taxon>Rotifera</taxon>
        <taxon>Eurotatoria</taxon>
        <taxon>Bdelloidea</taxon>
        <taxon>Philodinida</taxon>
        <taxon>Philodinidae</taxon>
        <taxon>Didymodactylos</taxon>
    </lineage>
</organism>
<keyword evidence="3" id="KW-0479">Metal-binding</keyword>
<dbReference type="Gene3D" id="1.10.630.10">
    <property type="entry name" value="Cytochrome P450"/>
    <property type="match status" value="1"/>
</dbReference>
<dbReference type="EMBL" id="CAJNOQ010006110">
    <property type="protein sequence ID" value="CAF1123875.1"/>
    <property type="molecule type" value="Genomic_DNA"/>
</dbReference>
<proteinExistence type="inferred from homology"/>
<evidence type="ECO:0000256" key="2">
    <source>
        <dbReference type="ARBA" id="ARBA00022617"/>
    </source>
</evidence>
<dbReference type="GO" id="GO:0020037">
    <property type="term" value="F:heme binding"/>
    <property type="evidence" value="ECO:0007669"/>
    <property type="project" value="InterPro"/>
</dbReference>
<dbReference type="Pfam" id="PF00656">
    <property type="entry name" value="Peptidase_C14"/>
    <property type="match status" value="1"/>
</dbReference>
<dbReference type="PANTHER" id="PTHR24302">
    <property type="entry name" value="CYTOCHROME P450 FAMILY 3"/>
    <property type="match status" value="1"/>
</dbReference>
<dbReference type="GO" id="GO:0006508">
    <property type="term" value="P:proteolysis"/>
    <property type="evidence" value="ECO:0007669"/>
    <property type="project" value="InterPro"/>
</dbReference>
<dbReference type="Pfam" id="PF00067">
    <property type="entry name" value="p450"/>
    <property type="match status" value="1"/>
</dbReference>
<keyword evidence="2" id="KW-0349">Heme</keyword>
<dbReference type="InterPro" id="IPR001128">
    <property type="entry name" value="Cyt_P450"/>
</dbReference>
<dbReference type="InterPro" id="IPR011600">
    <property type="entry name" value="Pept_C14_caspase"/>
</dbReference>
<evidence type="ECO:0000256" key="1">
    <source>
        <dbReference type="ARBA" id="ARBA00010617"/>
    </source>
</evidence>
<keyword evidence="7" id="KW-0812">Transmembrane</keyword>
<comment type="caution">
    <text evidence="9">The sequence shown here is derived from an EMBL/GenBank/DDBJ whole genome shotgun (WGS) entry which is preliminary data.</text>
</comment>
<dbReference type="InterPro" id="IPR036396">
    <property type="entry name" value="Cyt_P450_sf"/>
</dbReference>
<evidence type="ECO:0000256" key="4">
    <source>
        <dbReference type="ARBA" id="ARBA00023002"/>
    </source>
</evidence>
<evidence type="ECO:0000256" key="7">
    <source>
        <dbReference type="SAM" id="Phobius"/>
    </source>
</evidence>
<dbReference type="OrthoDB" id="1470350at2759"/>
<reference evidence="9" key="1">
    <citation type="submission" date="2021-02" db="EMBL/GenBank/DDBJ databases">
        <authorList>
            <person name="Nowell W R."/>
        </authorList>
    </citation>
    <scope>NUCLEOTIDE SEQUENCE</scope>
</reference>
<dbReference type="Proteomes" id="UP000681722">
    <property type="component" value="Unassembled WGS sequence"/>
</dbReference>
<name>A0A814QUL1_9BILA</name>
<dbReference type="AlphaFoldDB" id="A0A814QUL1"/>
<gene>
    <name evidence="9" type="ORF">GPM918_LOCUS19830</name>
    <name evidence="10" type="ORF">SRO942_LOCUS19827</name>
</gene>
<evidence type="ECO:0000256" key="6">
    <source>
        <dbReference type="SAM" id="MobiDB-lite"/>
    </source>
</evidence>
<keyword evidence="7" id="KW-0472">Membrane</keyword>
<dbReference type="PRINTS" id="PR00463">
    <property type="entry name" value="EP450I"/>
</dbReference>
<keyword evidence="7" id="KW-1133">Transmembrane helix</keyword>
<accession>A0A814QUL1</accession>